<dbReference type="Proteomes" id="UP000654370">
    <property type="component" value="Unassembled WGS sequence"/>
</dbReference>
<dbReference type="SMART" id="SM00495">
    <property type="entry name" value="ChtBD3"/>
    <property type="match status" value="1"/>
</dbReference>
<keyword evidence="5" id="KW-1185">Reference proteome</keyword>
<comment type="caution">
    <text evidence="4">The sequence shown here is derived from an EMBL/GenBank/DDBJ whole genome shotgun (WGS) entry which is preliminary data.</text>
</comment>
<dbReference type="PANTHER" id="PTHR47052">
    <property type="entry name" value="CONSERVED SERINE PROLINE-RICH PROTEIN (AFU_ORTHOLOGUE AFUA_2G01790)"/>
    <property type="match status" value="1"/>
</dbReference>
<organism evidence="4 5">
    <name type="scientific">Mortierella isabellina</name>
    <name type="common">Filamentous fungus</name>
    <name type="synonym">Umbelopsis isabellina</name>
    <dbReference type="NCBI Taxonomy" id="91625"/>
    <lineage>
        <taxon>Eukaryota</taxon>
        <taxon>Fungi</taxon>
        <taxon>Fungi incertae sedis</taxon>
        <taxon>Mucoromycota</taxon>
        <taxon>Mucoromycotina</taxon>
        <taxon>Umbelopsidomycetes</taxon>
        <taxon>Umbelopsidales</taxon>
        <taxon>Umbelopsidaceae</taxon>
        <taxon>Umbelopsis</taxon>
    </lineage>
</organism>
<evidence type="ECO:0000313" key="5">
    <source>
        <dbReference type="Proteomes" id="UP000654370"/>
    </source>
</evidence>
<dbReference type="InterPro" id="IPR003610">
    <property type="entry name" value="CBM5/12"/>
</dbReference>
<feature type="domain" description="C2" evidence="3">
    <location>
        <begin position="1"/>
        <end position="109"/>
    </location>
</feature>
<dbReference type="CDD" id="cd00030">
    <property type="entry name" value="C2"/>
    <property type="match status" value="1"/>
</dbReference>
<proteinExistence type="predicted"/>
<sequence length="322" mass="36212">MLNANQGPTMTINAVAGRNLLDKDVVGKQDPYAQFSLDPTNPKAFQKTFTHKDAGKNANWNQSFVLPLHGEPDLFVEVFDEDPTADEVIGFAAIPINQVVYAQGGSFYGAFEIYQINGKPAGEILLQLNVQGLPNTPQGQGGYGYQPQQPQRGQSYVNEVHAKRVKSLRNKGIATDVGIATLGGALALGAGLLGQKLYDDHRKEEEHRRNESESMQHDRERYERERHQFDEEKARYEREHSHQNDYRREEEHHRHNESHHGGQHGGQHGHGHHGNCRDWDPVGTYAAGDRVEYHGRTYVCLQGHSSNPTWMPDAAHSLWQTA</sequence>
<dbReference type="Gene3D" id="2.10.10.20">
    <property type="entry name" value="Carbohydrate-binding module superfamily 5/12"/>
    <property type="match status" value="1"/>
</dbReference>
<dbReference type="GO" id="GO:0005975">
    <property type="term" value="P:carbohydrate metabolic process"/>
    <property type="evidence" value="ECO:0007669"/>
    <property type="project" value="InterPro"/>
</dbReference>
<dbReference type="GO" id="GO:0030246">
    <property type="term" value="F:carbohydrate binding"/>
    <property type="evidence" value="ECO:0007669"/>
    <property type="project" value="InterPro"/>
</dbReference>
<evidence type="ECO:0000256" key="1">
    <source>
        <dbReference type="ARBA" id="ARBA00022801"/>
    </source>
</evidence>
<evidence type="ECO:0000256" key="2">
    <source>
        <dbReference type="SAM" id="MobiDB-lite"/>
    </source>
</evidence>
<dbReference type="Pfam" id="PF00168">
    <property type="entry name" value="C2"/>
    <property type="match status" value="1"/>
</dbReference>
<dbReference type="InterPro" id="IPR052981">
    <property type="entry name" value="Ingression_C2_domain"/>
</dbReference>
<evidence type="ECO:0000313" key="4">
    <source>
        <dbReference type="EMBL" id="KAG2171945.1"/>
    </source>
</evidence>
<accession>A0A8H7PDJ4</accession>
<dbReference type="InterPro" id="IPR000008">
    <property type="entry name" value="C2_dom"/>
</dbReference>
<dbReference type="InterPro" id="IPR036573">
    <property type="entry name" value="CBM_sf_5/12"/>
</dbReference>
<dbReference type="Pfam" id="PF02839">
    <property type="entry name" value="CBM_5_12"/>
    <property type="match status" value="1"/>
</dbReference>
<dbReference type="GO" id="GO:0005576">
    <property type="term" value="C:extracellular region"/>
    <property type="evidence" value="ECO:0007669"/>
    <property type="project" value="InterPro"/>
</dbReference>
<protein>
    <recommendedName>
        <fullName evidence="3">C2 domain-containing protein</fullName>
    </recommendedName>
</protein>
<dbReference type="AlphaFoldDB" id="A0A8H7PDJ4"/>
<dbReference type="CDD" id="cd12214">
    <property type="entry name" value="ChiA1_BD"/>
    <property type="match status" value="1"/>
</dbReference>
<dbReference type="PROSITE" id="PS50004">
    <property type="entry name" value="C2"/>
    <property type="match status" value="1"/>
</dbReference>
<dbReference type="PANTHER" id="PTHR47052:SF3">
    <property type="entry name" value="INGRESSION PROTEIN 1"/>
    <property type="match status" value="1"/>
</dbReference>
<dbReference type="InterPro" id="IPR035892">
    <property type="entry name" value="C2_domain_sf"/>
</dbReference>
<dbReference type="OrthoDB" id="270970at2759"/>
<gene>
    <name evidence="4" type="ORF">INT43_001421</name>
</gene>
<dbReference type="EMBL" id="JAEPQZ010000018">
    <property type="protein sequence ID" value="KAG2171945.1"/>
    <property type="molecule type" value="Genomic_DNA"/>
</dbReference>
<name>A0A8H7PDJ4_MORIS</name>
<dbReference type="Gene3D" id="2.60.40.150">
    <property type="entry name" value="C2 domain"/>
    <property type="match status" value="1"/>
</dbReference>
<evidence type="ECO:0000259" key="3">
    <source>
        <dbReference type="PROSITE" id="PS50004"/>
    </source>
</evidence>
<dbReference type="SMART" id="SM00239">
    <property type="entry name" value="C2"/>
    <property type="match status" value="1"/>
</dbReference>
<feature type="region of interest" description="Disordered" evidence="2">
    <location>
        <begin position="203"/>
        <end position="275"/>
    </location>
</feature>
<dbReference type="GO" id="GO:0004553">
    <property type="term" value="F:hydrolase activity, hydrolyzing O-glycosyl compounds"/>
    <property type="evidence" value="ECO:0007669"/>
    <property type="project" value="InterPro"/>
</dbReference>
<reference evidence="4" key="1">
    <citation type="submission" date="2020-12" db="EMBL/GenBank/DDBJ databases">
        <title>Metabolic potential, ecology and presence of endohyphal bacteria is reflected in genomic diversity of Mucoromycotina.</title>
        <authorList>
            <person name="Muszewska A."/>
            <person name="Okrasinska A."/>
            <person name="Steczkiewicz K."/>
            <person name="Drgas O."/>
            <person name="Orlowska M."/>
            <person name="Perlinska-Lenart U."/>
            <person name="Aleksandrzak-Piekarczyk T."/>
            <person name="Szatraj K."/>
            <person name="Zielenkiewicz U."/>
            <person name="Pilsyk S."/>
            <person name="Malc E."/>
            <person name="Mieczkowski P."/>
            <person name="Kruszewska J.S."/>
            <person name="Biernat P."/>
            <person name="Pawlowska J."/>
        </authorList>
    </citation>
    <scope>NUCLEOTIDE SEQUENCE</scope>
    <source>
        <strain evidence="4">WA0000067209</strain>
    </source>
</reference>
<dbReference type="SUPFAM" id="SSF49562">
    <property type="entry name" value="C2 domain (Calcium/lipid-binding domain, CaLB)"/>
    <property type="match status" value="1"/>
</dbReference>
<feature type="compositionally biased region" description="Basic and acidic residues" evidence="2">
    <location>
        <begin position="203"/>
        <end position="260"/>
    </location>
</feature>
<dbReference type="SUPFAM" id="SSF51055">
    <property type="entry name" value="Carbohydrate binding domain"/>
    <property type="match status" value="1"/>
</dbReference>
<keyword evidence="1" id="KW-0378">Hydrolase</keyword>